<comment type="caution">
    <text evidence="3">The sequence shown here is derived from an EMBL/GenBank/DDBJ whole genome shotgun (WGS) entry which is preliminary data.</text>
</comment>
<protein>
    <submittedName>
        <fullName evidence="3">Uncharacterized protein</fullName>
    </submittedName>
</protein>
<dbReference type="SUPFAM" id="SSF47473">
    <property type="entry name" value="EF-hand"/>
    <property type="match status" value="1"/>
</dbReference>
<keyword evidence="4" id="KW-1185">Reference proteome</keyword>
<dbReference type="RefSeq" id="XP_067756993.1">
    <property type="nucleotide sequence ID" value="XM_067900793.1"/>
</dbReference>
<keyword evidence="1" id="KW-0106">Calcium</keyword>
<dbReference type="Proteomes" id="UP000674318">
    <property type="component" value="Unassembled WGS sequence"/>
</dbReference>
<feature type="compositionally biased region" description="Polar residues" evidence="2">
    <location>
        <begin position="129"/>
        <end position="138"/>
    </location>
</feature>
<dbReference type="OrthoDB" id="265839at2759"/>
<dbReference type="KEGG" id="phet:94290870"/>
<feature type="compositionally biased region" description="Polar residues" evidence="2">
    <location>
        <begin position="108"/>
        <end position="121"/>
    </location>
</feature>
<organism evidence="3 4">
    <name type="scientific">Porcisia hertigi</name>
    <dbReference type="NCBI Taxonomy" id="2761500"/>
    <lineage>
        <taxon>Eukaryota</taxon>
        <taxon>Discoba</taxon>
        <taxon>Euglenozoa</taxon>
        <taxon>Kinetoplastea</taxon>
        <taxon>Metakinetoplastina</taxon>
        <taxon>Trypanosomatida</taxon>
        <taxon>Trypanosomatidae</taxon>
        <taxon>Leishmaniinae</taxon>
        <taxon>Porcisia</taxon>
    </lineage>
</organism>
<dbReference type="AlphaFoldDB" id="A0A836IUW1"/>
<evidence type="ECO:0000313" key="4">
    <source>
        <dbReference type="Proteomes" id="UP000674318"/>
    </source>
</evidence>
<dbReference type="InterPro" id="IPR018247">
    <property type="entry name" value="EF_Hand_1_Ca_BS"/>
</dbReference>
<reference evidence="3 4" key="1">
    <citation type="submission" date="2021-02" db="EMBL/GenBank/DDBJ databases">
        <title>Porcisia hertigi Genome sequencing and assembly.</title>
        <authorList>
            <person name="Almutairi H."/>
            <person name="Gatherer D."/>
        </authorList>
    </citation>
    <scope>NUCLEOTIDE SEQUENCE [LARGE SCALE GENOMIC DNA]</scope>
    <source>
        <strain evidence="3 4">C119</strain>
    </source>
</reference>
<dbReference type="GeneID" id="94290870"/>
<proteinExistence type="predicted"/>
<dbReference type="PROSITE" id="PS00018">
    <property type="entry name" value="EF_HAND_1"/>
    <property type="match status" value="1"/>
</dbReference>
<dbReference type="Gene3D" id="1.10.238.10">
    <property type="entry name" value="EF-hand"/>
    <property type="match status" value="1"/>
</dbReference>
<name>A0A836IUW1_9TRYP</name>
<accession>A0A836IUW1</accession>
<dbReference type="EMBL" id="JAFJZO010000023">
    <property type="protein sequence ID" value="KAG5504370.1"/>
    <property type="molecule type" value="Genomic_DNA"/>
</dbReference>
<gene>
    <name evidence="3" type="ORF">JKF63_04819</name>
</gene>
<evidence type="ECO:0000256" key="2">
    <source>
        <dbReference type="SAM" id="MobiDB-lite"/>
    </source>
</evidence>
<dbReference type="InterPro" id="IPR011992">
    <property type="entry name" value="EF-hand-dom_pair"/>
</dbReference>
<feature type="region of interest" description="Disordered" evidence="2">
    <location>
        <begin position="87"/>
        <end position="161"/>
    </location>
</feature>
<evidence type="ECO:0000256" key="1">
    <source>
        <dbReference type="ARBA" id="ARBA00022837"/>
    </source>
</evidence>
<evidence type="ECO:0000313" key="3">
    <source>
        <dbReference type="EMBL" id="KAG5504370.1"/>
    </source>
</evidence>
<sequence length="301" mass="31840">MPRTAEVLEELARRYYLTTALVEEAGHLFDSFAESGEAQPTNSNKEPLITVPGLQQLMVRLGTPLTHQDVEELLRFFGSAAAVAIRKEDEVSDSPGNDQQLPMGKGSRGSTTATGSQQAASRQGGKKSGASTQKNSSKSTRDISPKSTPTLGGGPSDVAPVGSSPLVAPQVAAPSAITEGGMNFTAFVYFLLVYPELAQRASGTVTSTSTLSASAIGELYVNVPELFSMIDADGDGVWSVHDLRRAAEACVEEQDGLLQEDPDLLRLTDMPPAELATALHELDVDGDGVVTVNDVRLALYY</sequence>